<feature type="signal peptide" evidence="1">
    <location>
        <begin position="1"/>
        <end position="19"/>
    </location>
</feature>
<dbReference type="EMBL" id="JAOQBH010000011">
    <property type="protein sequence ID" value="KAJ4129087.1"/>
    <property type="molecule type" value="Genomic_DNA"/>
</dbReference>
<proteinExistence type="predicted"/>
<sequence length="222" mass="24534">MRSAVAIALALANFSLVAAAPASKVFDESVFNNADTPTWKIAVVDGKAPIELKGTIQDVMDQLKVNYPEYVRKAQGEIDAAIKAEDESGVNEPPSPESQALDRLQKRDSNICWNFPAAREKPIHKGINYLRGLRGSLTVRAGPRVCDRISCDEDAAIFICNDNRTPFYIPTWDHVANAAAACNNECRRFCFGCGIDTAWYTAGQRFHDANFNVIIREHKCKG</sequence>
<comment type="caution">
    <text evidence="2">The sequence shown here is derived from an EMBL/GenBank/DDBJ whole genome shotgun (WGS) entry which is preliminary data.</text>
</comment>
<organism evidence="2 3">
    <name type="scientific">Fusarium equiseti</name>
    <name type="common">Fusarium scirpi</name>
    <dbReference type="NCBI Taxonomy" id="61235"/>
    <lineage>
        <taxon>Eukaryota</taxon>
        <taxon>Fungi</taxon>
        <taxon>Dikarya</taxon>
        <taxon>Ascomycota</taxon>
        <taxon>Pezizomycotina</taxon>
        <taxon>Sordariomycetes</taxon>
        <taxon>Hypocreomycetidae</taxon>
        <taxon>Hypocreales</taxon>
        <taxon>Nectriaceae</taxon>
        <taxon>Fusarium</taxon>
        <taxon>Fusarium incarnatum-equiseti species complex</taxon>
    </lineage>
</organism>
<keyword evidence="1" id="KW-0732">Signal</keyword>
<accession>A0ABQ8R866</accession>
<name>A0ABQ8R866_FUSEQ</name>
<dbReference type="PANTHER" id="PTHR35605">
    <property type="entry name" value="ECP2 EFFECTOR PROTEIN DOMAIN-CONTAINING PROTEIN-RELATED"/>
    <property type="match status" value="1"/>
</dbReference>
<reference evidence="2" key="1">
    <citation type="submission" date="2022-09" db="EMBL/GenBank/DDBJ databases">
        <title>Fusarium specimens isolated from Avocado Roots.</title>
        <authorList>
            <person name="Stajich J."/>
            <person name="Roper C."/>
            <person name="Heimlech-Rivalta G."/>
        </authorList>
    </citation>
    <scope>NUCLEOTIDE SEQUENCE</scope>
    <source>
        <strain evidence="2">CF00095</strain>
    </source>
</reference>
<protein>
    <submittedName>
        <fullName evidence="2">Uncharacterized protein</fullName>
    </submittedName>
</protein>
<keyword evidence="3" id="KW-1185">Reference proteome</keyword>
<gene>
    <name evidence="2" type="ORF">NW768_007618</name>
</gene>
<evidence type="ECO:0000313" key="2">
    <source>
        <dbReference type="EMBL" id="KAJ4129087.1"/>
    </source>
</evidence>
<evidence type="ECO:0000313" key="3">
    <source>
        <dbReference type="Proteomes" id="UP001152024"/>
    </source>
</evidence>
<dbReference type="PANTHER" id="PTHR35605:SF1">
    <property type="entry name" value="ECP2 EFFECTOR PROTEIN DOMAIN-CONTAINING PROTEIN-RELATED"/>
    <property type="match status" value="1"/>
</dbReference>
<dbReference type="Proteomes" id="UP001152024">
    <property type="component" value="Unassembled WGS sequence"/>
</dbReference>
<evidence type="ECO:0000256" key="1">
    <source>
        <dbReference type="SAM" id="SignalP"/>
    </source>
</evidence>
<feature type="chain" id="PRO_5045989578" evidence="1">
    <location>
        <begin position="20"/>
        <end position="222"/>
    </location>
</feature>